<sequence>MTDAEPAADRRDGGSDRRGADADGDRNATDDGVEEIDCPTAGKRVRYVATAADTGGEYARFEMWLAPPPDSHGPMRHVHPEQDETLEVVSGRMGVWHEGETRLLDAGERVTIPKGDRHRFWNEGPDELRLVGEVRPALRTERFMRVTYGLARDGMSTPSGMPLNPLRLAVLLERYDDLLYLAAVPLSLQRLGVRLLAPLGRAVGYTSDYPEYE</sequence>
<name>A0A1I6GZY5_9EURY</name>
<feature type="compositionally biased region" description="Basic and acidic residues" evidence="1">
    <location>
        <begin position="7"/>
        <end position="29"/>
    </location>
</feature>
<evidence type="ECO:0000313" key="3">
    <source>
        <dbReference type="EMBL" id="SFR47756.1"/>
    </source>
</evidence>
<dbReference type="OrthoDB" id="307518at2157"/>
<evidence type="ECO:0000313" key="4">
    <source>
        <dbReference type="Proteomes" id="UP000198531"/>
    </source>
</evidence>
<feature type="region of interest" description="Disordered" evidence="1">
    <location>
        <begin position="1"/>
        <end position="37"/>
    </location>
</feature>
<dbReference type="Pfam" id="PF07883">
    <property type="entry name" value="Cupin_2"/>
    <property type="match status" value="1"/>
</dbReference>
<dbReference type="Proteomes" id="UP000198531">
    <property type="component" value="Unassembled WGS sequence"/>
</dbReference>
<reference evidence="4" key="1">
    <citation type="submission" date="2016-10" db="EMBL/GenBank/DDBJ databases">
        <authorList>
            <person name="Varghese N."/>
            <person name="Submissions S."/>
        </authorList>
    </citation>
    <scope>NUCLEOTIDE SEQUENCE [LARGE SCALE GENOMIC DNA]</scope>
    <source>
        <strain evidence="4">CGMCC 1.7736</strain>
    </source>
</reference>
<dbReference type="RefSeq" id="WP_089806776.1">
    <property type="nucleotide sequence ID" value="NZ_FOYT01000001.1"/>
</dbReference>
<dbReference type="InterPro" id="IPR014710">
    <property type="entry name" value="RmlC-like_jellyroll"/>
</dbReference>
<dbReference type="InterPro" id="IPR013096">
    <property type="entry name" value="Cupin_2"/>
</dbReference>
<dbReference type="Gene3D" id="2.60.120.10">
    <property type="entry name" value="Jelly Rolls"/>
    <property type="match status" value="1"/>
</dbReference>
<dbReference type="AlphaFoldDB" id="A0A1I6GZY5"/>
<dbReference type="STRING" id="553469.SAMN04487947_1894"/>
<keyword evidence="4" id="KW-1185">Reference proteome</keyword>
<dbReference type="InterPro" id="IPR053146">
    <property type="entry name" value="QDO-like"/>
</dbReference>
<feature type="domain" description="Cupin type-2" evidence="2">
    <location>
        <begin position="68"/>
        <end position="131"/>
    </location>
</feature>
<gene>
    <name evidence="3" type="ORF">SAMN04487947_1894</name>
</gene>
<dbReference type="SUPFAM" id="SSF51182">
    <property type="entry name" value="RmlC-like cupins"/>
    <property type="match status" value="1"/>
</dbReference>
<dbReference type="PANTHER" id="PTHR36440">
    <property type="entry name" value="PUTATIVE (AFU_ORTHOLOGUE AFUA_8G07350)-RELATED"/>
    <property type="match status" value="1"/>
</dbReference>
<protein>
    <submittedName>
        <fullName evidence="3">Cupin domain-containing protein</fullName>
    </submittedName>
</protein>
<dbReference type="InterPro" id="IPR011051">
    <property type="entry name" value="RmlC_Cupin_sf"/>
</dbReference>
<organism evidence="3 4">
    <name type="scientific">Halogeometricum rufum</name>
    <dbReference type="NCBI Taxonomy" id="553469"/>
    <lineage>
        <taxon>Archaea</taxon>
        <taxon>Methanobacteriati</taxon>
        <taxon>Methanobacteriota</taxon>
        <taxon>Stenosarchaea group</taxon>
        <taxon>Halobacteria</taxon>
        <taxon>Halobacteriales</taxon>
        <taxon>Haloferacaceae</taxon>
        <taxon>Halogeometricum</taxon>
    </lineage>
</organism>
<evidence type="ECO:0000256" key="1">
    <source>
        <dbReference type="SAM" id="MobiDB-lite"/>
    </source>
</evidence>
<dbReference type="EMBL" id="FOYT01000001">
    <property type="protein sequence ID" value="SFR47756.1"/>
    <property type="molecule type" value="Genomic_DNA"/>
</dbReference>
<evidence type="ECO:0000259" key="2">
    <source>
        <dbReference type="Pfam" id="PF07883"/>
    </source>
</evidence>
<proteinExistence type="predicted"/>
<dbReference type="PANTHER" id="PTHR36440:SF1">
    <property type="entry name" value="PUTATIVE (AFU_ORTHOLOGUE AFUA_8G07350)-RELATED"/>
    <property type="match status" value="1"/>
</dbReference>
<accession>A0A1I6GZY5</accession>